<feature type="transmembrane region" description="Helical" evidence="8">
    <location>
        <begin position="212"/>
        <end position="237"/>
    </location>
</feature>
<protein>
    <submittedName>
        <fullName evidence="9">Phosphate:Na+ symporter</fullName>
    </submittedName>
</protein>
<evidence type="ECO:0000256" key="6">
    <source>
        <dbReference type="SAM" id="Coils"/>
    </source>
</evidence>
<sequence length="572" mass="61456">MDLSSIGNLIGGLGLFLLGMQLMTNGLKRAAGQTLRKALEAATKSRLRGLISGTAITALVQSSSAVTVATIGFVNAGLLNLGQSVAVIYGCNIGTTMTGWLVATIGFKFKISAFALPMIGLGVVMSLIGGEKRYAHLGTSLTGFGLFFIGLSFLKGTFTGLENSIPFEAIGATSYGLALFVLAGFMMTVLIQSSSAAMAITLSMASTGAIPLAAAGALVIGANLGTTSTAALSVIGATSNAKRIACAHVFFNLITGTVGLLLLVGMAGIINRSELAQSFDLVILLALFHTLFNGVGVLIMWPITTPMVSFLNTRFRRSDEDQAKARYLDKNILETPALAIDAMTRELGRVSRMTSTLAKQAISAEVSDSAHIRAQTLTINKLIVDIGKFNQKLAQQQLSEESSQILPSAMRVARYFNEMARLSSLIVEYSERFDQINDSNTQKDIYELKKITTKMLDAAIVEDELYASSSETRAVLRQLENKYQKIKQHVLDAMIAGRLTPDEGTNLLDSLSHIHRLGEQAEKSSRYWSSLSPVEHRSPIHDRPHKSDKETSEDSSIEEKNAKTSDESLAVN</sequence>
<dbReference type="GO" id="GO:0005886">
    <property type="term" value="C:plasma membrane"/>
    <property type="evidence" value="ECO:0007669"/>
    <property type="project" value="UniProtKB-SubCell"/>
</dbReference>
<dbReference type="Gene3D" id="1.20.58.220">
    <property type="entry name" value="Phosphate transport system protein phou homolog 2, domain 2"/>
    <property type="match status" value="1"/>
</dbReference>
<evidence type="ECO:0000256" key="4">
    <source>
        <dbReference type="ARBA" id="ARBA00022989"/>
    </source>
</evidence>
<feature type="transmembrane region" description="Helical" evidence="8">
    <location>
        <begin position="134"/>
        <end position="154"/>
    </location>
</feature>
<evidence type="ECO:0000313" key="9">
    <source>
        <dbReference type="EMBL" id="BBB25329.1"/>
    </source>
</evidence>
<dbReference type="EMBL" id="AP014545">
    <property type="protein sequence ID" value="BBB25329.1"/>
    <property type="molecule type" value="Genomic_DNA"/>
</dbReference>
<feature type="compositionally biased region" description="Basic and acidic residues" evidence="7">
    <location>
        <begin position="534"/>
        <end position="566"/>
    </location>
</feature>
<name>A0A7R6P3P3_9GAMM</name>
<feature type="coiled-coil region" evidence="6">
    <location>
        <begin position="469"/>
        <end position="496"/>
    </location>
</feature>
<keyword evidence="6" id="KW-0175">Coiled coil</keyword>
<dbReference type="KEGG" id="ajp:AMJAP_0730"/>
<gene>
    <name evidence="9" type="ORF">AMJAP_0730</name>
</gene>
<feature type="transmembrane region" description="Helical" evidence="8">
    <location>
        <begin position="111"/>
        <end position="128"/>
    </location>
</feature>
<evidence type="ECO:0000256" key="1">
    <source>
        <dbReference type="ARBA" id="ARBA00004651"/>
    </source>
</evidence>
<proteinExistence type="predicted"/>
<dbReference type="NCBIfam" id="NF037997">
    <property type="entry name" value="Na_Pi_symport"/>
    <property type="match status" value="1"/>
</dbReference>
<feature type="transmembrane region" description="Helical" evidence="8">
    <location>
        <begin position="175"/>
        <end position="200"/>
    </location>
</feature>
<keyword evidence="10" id="KW-1185">Reference proteome</keyword>
<dbReference type="Pfam" id="PF02690">
    <property type="entry name" value="Na_Pi_cotrans"/>
    <property type="match status" value="2"/>
</dbReference>
<dbReference type="GO" id="GO:0044341">
    <property type="term" value="P:sodium-dependent phosphate transport"/>
    <property type="evidence" value="ECO:0007669"/>
    <property type="project" value="InterPro"/>
</dbReference>
<feature type="transmembrane region" description="Helical" evidence="8">
    <location>
        <begin position="6"/>
        <end position="27"/>
    </location>
</feature>
<dbReference type="PANTHER" id="PTHR10010">
    <property type="entry name" value="SOLUTE CARRIER FAMILY 34 SODIUM PHOSPHATE , MEMBER 2-RELATED"/>
    <property type="match status" value="1"/>
</dbReference>
<dbReference type="InterPro" id="IPR038078">
    <property type="entry name" value="PhoU-like_sf"/>
</dbReference>
<feature type="transmembrane region" description="Helical" evidence="8">
    <location>
        <begin position="47"/>
        <end position="74"/>
    </location>
</feature>
<evidence type="ECO:0000256" key="2">
    <source>
        <dbReference type="ARBA" id="ARBA00022475"/>
    </source>
</evidence>
<comment type="subcellular location">
    <subcellularLocation>
        <location evidence="1">Cell membrane</location>
        <topology evidence="1">Multi-pass membrane protein</topology>
    </subcellularLocation>
</comment>
<dbReference type="SUPFAM" id="SSF109755">
    <property type="entry name" value="PhoU-like"/>
    <property type="match status" value="1"/>
</dbReference>
<evidence type="ECO:0000256" key="8">
    <source>
        <dbReference type="SAM" id="Phobius"/>
    </source>
</evidence>
<feature type="region of interest" description="Disordered" evidence="7">
    <location>
        <begin position="525"/>
        <end position="572"/>
    </location>
</feature>
<dbReference type="AlphaFoldDB" id="A0A7R6P3P3"/>
<keyword evidence="5 8" id="KW-0472">Membrane</keyword>
<dbReference type="OrthoDB" id="9763003at2"/>
<dbReference type="InterPro" id="IPR003841">
    <property type="entry name" value="Na/Pi_transpt"/>
</dbReference>
<dbReference type="GO" id="GO:0005436">
    <property type="term" value="F:sodium:phosphate symporter activity"/>
    <property type="evidence" value="ECO:0007669"/>
    <property type="project" value="InterPro"/>
</dbReference>
<evidence type="ECO:0000256" key="7">
    <source>
        <dbReference type="SAM" id="MobiDB-lite"/>
    </source>
</evidence>
<evidence type="ECO:0000313" key="10">
    <source>
        <dbReference type="Proteomes" id="UP000595663"/>
    </source>
</evidence>
<dbReference type="RefSeq" id="WP_019622448.1">
    <property type="nucleotide sequence ID" value="NZ_AP014545.1"/>
</dbReference>
<dbReference type="PANTHER" id="PTHR10010:SF46">
    <property type="entry name" value="SODIUM-DEPENDENT PHOSPHATE TRANSPORT PROTEIN 2B"/>
    <property type="match status" value="1"/>
</dbReference>
<keyword evidence="3 8" id="KW-0812">Transmembrane</keyword>
<evidence type="ECO:0000256" key="5">
    <source>
        <dbReference type="ARBA" id="ARBA00023136"/>
    </source>
</evidence>
<feature type="transmembrane region" description="Helical" evidence="8">
    <location>
        <begin position="86"/>
        <end position="104"/>
    </location>
</feature>
<keyword evidence="4 8" id="KW-1133">Transmembrane helix</keyword>
<evidence type="ECO:0000256" key="3">
    <source>
        <dbReference type="ARBA" id="ARBA00022692"/>
    </source>
</evidence>
<accession>A0A7R6P3P3</accession>
<dbReference type="Proteomes" id="UP000595663">
    <property type="component" value="Chromosome"/>
</dbReference>
<feature type="transmembrane region" description="Helical" evidence="8">
    <location>
        <begin position="249"/>
        <end position="270"/>
    </location>
</feature>
<keyword evidence="2" id="KW-1003">Cell membrane</keyword>
<organism evidence="9 10">
    <name type="scientific">Amphritea japonica ATCC BAA-1530</name>
    <dbReference type="NCBI Taxonomy" id="1278309"/>
    <lineage>
        <taxon>Bacteria</taxon>
        <taxon>Pseudomonadati</taxon>
        <taxon>Pseudomonadota</taxon>
        <taxon>Gammaproteobacteria</taxon>
        <taxon>Oceanospirillales</taxon>
        <taxon>Oceanospirillaceae</taxon>
        <taxon>Amphritea</taxon>
    </lineage>
</organism>
<reference evidence="9 10" key="1">
    <citation type="journal article" date="2008" name="Int. J. Syst. Evol. Microbiol.">
        <title>Amphritea japonica sp. nov. and Amphritea balenae sp. nov., isolated from the sediment adjacent to sperm whale carcasses off Kagoshima, Japan.</title>
        <authorList>
            <person name="Miyazaki M."/>
            <person name="Nogi Y."/>
            <person name="Fujiwara Y."/>
            <person name="Kawato M."/>
            <person name="Nagahama T."/>
            <person name="Kubokawa K."/>
            <person name="Horikoshi K."/>
        </authorList>
    </citation>
    <scope>NUCLEOTIDE SEQUENCE [LARGE SCALE GENOMIC DNA]</scope>
    <source>
        <strain evidence="9 10">ATCC BAA-1530</strain>
    </source>
</reference>
<feature type="transmembrane region" description="Helical" evidence="8">
    <location>
        <begin position="282"/>
        <end position="304"/>
    </location>
</feature>